<organism evidence="11 12">
    <name type="scientific">bacterium (Candidatus Blackallbacteria) CG17_big_fil_post_rev_8_21_14_2_50_48_46</name>
    <dbReference type="NCBI Taxonomy" id="2014261"/>
    <lineage>
        <taxon>Bacteria</taxon>
        <taxon>Candidatus Blackallbacteria</taxon>
    </lineage>
</organism>
<dbReference type="GO" id="GO:0030964">
    <property type="term" value="C:NADH dehydrogenase complex"/>
    <property type="evidence" value="ECO:0007669"/>
    <property type="project" value="TreeGrafter"/>
</dbReference>
<evidence type="ECO:0000256" key="8">
    <source>
        <dbReference type="ARBA" id="ARBA00023027"/>
    </source>
</evidence>
<comment type="caution">
    <text evidence="11">The sequence shown here is derived from an EMBL/GenBank/DDBJ whole genome shotgun (WGS) entry which is preliminary data.</text>
</comment>
<dbReference type="GO" id="GO:0050136">
    <property type="term" value="F:NADH dehydrogenase (quinone) (non-electrogenic) activity"/>
    <property type="evidence" value="ECO:0007669"/>
    <property type="project" value="UniProtKB-UniRule"/>
</dbReference>
<name>A0A2M7FXR6_9BACT</name>
<dbReference type="PANTHER" id="PTHR11434:SF21">
    <property type="entry name" value="NADH DEHYDROGENASE SUBUNIT 4L-RELATED"/>
    <property type="match status" value="1"/>
</dbReference>
<evidence type="ECO:0000313" key="11">
    <source>
        <dbReference type="EMBL" id="PIW14090.1"/>
    </source>
</evidence>
<evidence type="ECO:0000256" key="5">
    <source>
        <dbReference type="ARBA" id="ARBA00022719"/>
    </source>
</evidence>
<keyword evidence="9 10" id="KW-0472">Membrane</keyword>
<keyword evidence="10" id="KW-1003">Cell membrane</keyword>
<gene>
    <name evidence="10" type="primary">nuoK</name>
    <name evidence="11" type="ORF">COW36_22850</name>
</gene>
<proteinExistence type="inferred from homology"/>
<accession>A0A2M7FXR6</accession>
<comment type="subunit">
    <text evidence="10">NDH-1 is composed of 14 different subunits. Subunits NuoA, H, J, K, L, M, N constitute the membrane sector of the complex.</text>
</comment>
<evidence type="ECO:0000256" key="3">
    <source>
        <dbReference type="ARBA" id="ARBA00022448"/>
    </source>
</evidence>
<dbReference type="NCBIfam" id="NF004320">
    <property type="entry name" value="PRK05715.1-2"/>
    <property type="match status" value="1"/>
</dbReference>
<evidence type="ECO:0000256" key="4">
    <source>
        <dbReference type="ARBA" id="ARBA00022692"/>
    </source>
</evidence>
<keyword evidence="6 10" id="KW-1278">Translocase</keyword>
<comment type="similarity">
    <text evidence="2 10">Belongs to the complex I subunit 4L family.</text>
</comment>
<keyword evidence="5 10" id="KW-0874">Quinone</keyword>
<dbReference type="Proteomes" id="UP000231019">
    <property type="component" value="Unassembled WGS sequence"/>
</dbReference>
<dbReference type="AlphaFoldDB" id="A0A2M7FXR6"/>
<dbReference type="HAMAP" id="MF_01456">
    <property type="entry name" value="NDH1_NuoK"/>
    <property type="match status" value="1"/>
</dbReference>
<dbReference type="InterPro" id="IPR039428">
    <property type="entry name" value="NUOK/Mnh_C1-like"/>
</dbReference>
<comment type="catalytic activity">
    <reaction evidence="10">
        <text>a quinone + NADH + 5 H(+)(in) = a quinol + NAD(+) + 4 H(+)(out)</text>
        <dbReference type="Rhea" id="RHEA:57888"/>
        <dbReference type="ChEBI" id="CHEBI:15378"/>
        <dbReference type="ChEBI" id="CHEBI:24646"/>
        <dbReference type="ChEBI" id="CHEBI:57540"/>
        <dbReference type="ChEBI" id="CHEBI:57945"/>
        <dbReference type="ChEBI" id="CHEBI:132124"/>
    </reaction>
</comment>
<evidence type="ECO:0000256" key="10">
    <source>
        <dbReference type="HAMAP-Rule" id="MF_01456"/>
    </source>
</evidence>
<dbReference type="InterPro" id="IPR001133">
    <property type="entry name" value="NADH_UbQ_OxRdtase_chain4L/K"/>
</dbReference>
<dbReference type="EMBL" id="PFFQ01000064">
    <property type="protein sequence ID" value="PIW14090.1"/>
    <property type="molecule type" value="Genomic_DNA"/>
</dbReference>
<feature type="transmembrane region" description="Helical" evidence="10">
    <location>
        <begin position="6"/>
        <end position="23"/>
    </location>
</feature>
<evidence type="ECO:0000256" key="9">
    <source>
        <dbReference type="ARBA" id="ARBA00023136"/>
    </source>
</evidence>
<evidence type="ECO:0000313" key="12">
    <source>
        <dbReference type="Proteomes" id="UP000231019"/>
    </source>
</evidence>
<sequence length="100" mass="11154">MIGPLHYLTVSALLFFLGLAGFISRKNIFILFLSLELMLNGINLSFVAFSRFFNHLDGHIYVFFVIAVAAAEAAISLALVILIFKNRQTLNVDDFDTLKG</sequence>
<evidence type="ECO:0000256" key="6">
    <source>
        <dbReference type="ARBA" id="ARBA00022967"/>
    </source>
</evidence>
<comment type="subcellular location">
    <subcellularLocation>
        <location evidence="10">Cell membrane</location>
        <topology evidence="10">Multi-pass membrane protein</topology>
    </subcellularLocation>
    <subcellularLocation>
        <location evidence="1">Membrane</location>
        <topology evidence="1">Multi-pass membrane protein</topology>
    </subcellularLocation>
</comment>
<evidence type="ECO:0000256" key="2">
    <source>
        <dbReference type="ARBA" id="ARBA00010519"/>
    </source>
</evidence>
<feature type="transmembrane region" description="Helical" evidence="10">
    <location>
        <begin position="59"/>
        <end position="84"/>
    </location>
</feature>
<dbReference type="GO" id="GO:0005886">
    <property type="term" value="C:plasma membrane"/>
    <property type="evidence" value="ECO:0007669"/>
    <property type="project" value="UniProtKB-SubCell"/>
</dbReference>
<dbReference type="Pfam" id="PF00420">
    <property type="entry name" value="Oxidored_q2"/>
    <property type="match status" value="1"/>
</dbReference>
<comment type="function">
    <text evidence="10">NDH-1 shuttles electrons from NADH, via FMN and iron-sulfur (Fe-S) centers, to quinones in the respiratory chain. The immediate electron acceptor for the enzyme in this species is believed to be ubiquinone. Couples the redox reaction to proton translocation (for every two electrons transferred, four hydrogen ions are translocated across the cytoplasmic membrane), and thus conserves the redox energy in a proton gradient.</text>
</comment>
<dbReference type="Gene3D" id="1.10.287.3510">
    <property type="match status" value="1"/>
</dbReference>
<evidence type="ECO:0000256" key="1">
    <source>
        <dbReference type="ARBA" id="ARBA00004141"/>
    </source>
</evidence>
<keyword evidence="10" id="KW-0830">Ubiquinone</keyword>
<dbReference type="GO" id="GO:0042773">
    <property type="term" value="P:ATP synthesis coupled electron transport"/>
    <property type="evidence" value="ECO:0007669"/>
    <property type="project" value="InterPro"/>
</dbReference>
<keyword evidence="3 10" id="KW-0813">Transport</keyword>
<protein>
    <recommendedName>
        <fullName evidence="10">NADH-quinone oxidoreductase subunit K</fullName>
        <ecNumber evidence="10">7.1.1.-</ecNumber>
    </recommendedName>
    <alternativeName>
        <fullName evidence="10">NADH dehydrogenase I subunit K</fullName>
    </alternativeName>
    <alternativeName>
        <fullName evidence="10">NDH-1 subunit K</fullName>
    </alternativeName>
</protein>
<dbReference type="EC" id="7.1.1.-" evidence="10"/>
<dbReference type="NCBIfam" id="NF004323">
    <property type="entry name" value="PRK05715.1-5"/>
    <property type="match status" value="1"/>
</dbReference>
<reference evidence="11 12" key="1">
    <citation type="submission" date="2017-09" db="EMBL/GenBank/DDBJ databases">
        <title>Depth-based differentiation of microbial function through sediment-hosted aquifers and enrichment of novel symbionts in the deep terrestrial subsurface.</title>
        <authorList>
            <person name="Probst A.J."/>
            <person name="Ladd B."/>
            <person name="Jarett J.K."/>
            <person name="Geller-Mcgrath D.E."/>
            <person name="Sieber C.M."/>
            <person name="Emerson J.B."/>
            <person name="Anantharaman K."/>
            <person name="Thomas B.C."/>
            <person name="Malmstrom R."/>
            <person name="Stieglmeier M."/>
            <person name="Klingl A."/>
            <person name="Woyke T."/>
            <person name="Ryan C.M."/>
            <person name="Banfield J.F."/>
        </authorList>
    </citation>
    <scope>NUCLEOTIDE SEQUENCE [LARGE SCALE GENOMIC DNA]</scope>
    <source>
        <strain evidence="11">CG17_big_fil_post_rev_8_21_14_2_50_48_46</strain>
    </source>
</reference>
<feature type="transmembrane region" description="Helical" evidence="10">
    <location>
        <begin position="30"/>
        <end position="53"/>
    </location>
</feature>
<dbReference type="NCBIfam" id="NF004321">
    <property type="entry name" value="PRK05715.1-3"/>
    <property type="match status" value="1"/>
</dbReference>
<dbReference type="PANTHER" id="PTHR11434">
    <property type="entry name" value="NADH-UBIQUINONE OXIDOREDUCTASE SUBUNIT ND4L"/>
    <property type="match status" value="1"/>
</dbReference>
<keyword evidence="7 10" id="KW-1133">Transmembrane helix</keyword>
<dbReference type="FunFam" id="1.10.287.3510:FF:000001">
    <property type="entry name" value="NADH-quinone oxidoreductase subunit K"/>
    <property type="match status" value="1"/>
</dbReference>
<dbReference type="GO" id="GO:0048038">
    <property type="term" value="F:quinone binding"/>
    <property type="evidence" value="ECO:0007669"/>
    <property type="project" value="UniProtKB-KW"/>
</dbReference>
<keyword evidence="4 10" id="KW-0812">Transmembrane</keyword>
<evidence type="ECO:0000256" key="7">
    <source>
        <dbReference type="ARBA" id="ARBA00022989"/>
    </source>
</evidence>
<keyword evidence="8 10" id="KW-0520">NAD</keyword>